<dbReference type="RefSeq" id="XP_030998050.1">
    <property type="nucleotide sequence ID" value="XM_031138347.1"/>
</dbReference>
<dbReference type="Gene3D" id="4.10.240.10">
    <property type="entry name" value="Zn(2)-C6 fungal-type DNA-binding domain"/>
    <property type="match status" value="1"/>
</dbReference>
<feature type="compositionally biased region" description="Polar residues" evidence="4">
    <location>
        <begin position="915"/>
        <end position="935"/>
    </location>
</feature>
<feature type="region of interest" description="Disordered" evidence="4">
    <location>
        <begin position="268"/>
        <end position="288"/>
    </location>
</feature>
<name>A0A507BGA1_9PEZI</name>
<evidence type="ECO:0000313" key="6">
    <source>
        <dbReference type="EMBL" id="TPX16339.1"/>
    </source>
</evidence>
<comment type="subcellular location">
    <subcellularLocation>
        <location evidence="1">Nucleus</location>
    </subcellularLocation>
</comment>
<dbReference type="InParanoid" id="A0A507BGA1"/>
<feature type="compositionally biased region" description="Basic and acidic residues" evidence="4">
    <location>
        <begin position="798"/>
        <end position="815"/>
    </location>
</feature>
<dbReference type="GO" id="GO:0003677">
    <property type="term" value="F:DNA binding"/>
    <property type="evidence" value="ECO:0007669"/>
    <property type="project" value="InterPro"/>
</dbReference>
<feature type="region of interest" description="Disordered" evidence="4">
    <location>
        <begin position="915"/>
        <end position="991"/>
    </location>
</feature>
<keyword evidence="3" id="KW-0539">Nucleus</keyword>
<dbReference type="GeneID" id="41971435"/>
<evidence type="ECO:0000256" key="1">
    <source>
        <dbReference type="ARBA" id="ARBA00004123"/>
    </source>
</evidence>
<feature type="region of interest" description="Disordered" evidence="4">
    <location>
        <begin position="176"/>
        <end position="228"/>
    </location>
</feature>
<dbReference type="SMART" id="SM00906">
    <property type="entry name" value="Fungal_trans"/>
    <property type="match status" value="1"/>
</dbReference>
<dbReference type="Proteomes" id="UP000319257">
    <property type="component" value="Unassembled WGS sequence"/>
</dbReference>
<dbReference type="GO" id="GO:0006351">
    <property type="term" value="P:DNA-templated transcription"/>
    <property type="evidence" value="ECO:0007669"/>
    <property type="project" value="InterPro"/>
</dbReference>
<feature type="region of interest" description="Disordered" evidence="4">
    <location>
        <begin position="142"/>
        <end position="163"/>
    </location>
</feature>
<dbReference type="InterPro" id="IPR050613">
    <property type="entry name" value="Sec_Metabolite_Reg"/>
</dbReference>
<evidence type="ECO:0000256" key="4">
    <source>
        <dbReference type="SAM" id="MobiDB-lite"/>
    </source>
</evidence>
<dbReference type="PANTHER" id="PTHR31001">
    <property type="entry name" value="UNCHARACTERIZED TRANSCRIPTIONAL REGULATORY PROTEIN"/>
    <property type="match status" value="1"/>
</dbReference>
<organism evidence="6 7">
    <name type="scientific">Thyridium curvatum</name>
    <dbReference type="NCBI Taxonomy" id="1093900"/>
    <lineage>
        <taxon>Eukaryota</taxon>
        <taxon>Fungi</taxon>
        <taxon>Dikarya</taxon>
        <taxon>Ascomycota</taxon>
        <taxon>Pezizomycotina</taxon>
        <taxon>Sordariomycetes</taxon>
        <taxon>Sordariomycetidae</taxon>
        <taxon>Thyridiales</taxon>
        <taxon>Thyridiaceae</taxon>
        <taxon>Thyridium</taxon>
    </lineage>
</organism>
<feature type="compositionally biased region" description="Acidic residues" evidence="4">
    <location>
        <begin position="272"/>
        <end position="287"/>
    </location>
</feature>
<dbReference type="SUPFAM" id="SSF57701">
    <property type="entry name" value="Zn2/Cys6 DNA-binding domain"/>
    <property type="match status" value="1"/>
</dbReference>
<feature type="compositionally biased region" description="Basic and acidic residues" evidence="4">
    <location>
        <begin position="505"/>
        <end position="520"/>
    </location>
</feature>
<sequence>MTESIGADSPGSTHDHDDNASDHEPGPIPSTASVNQLVQSLPRGASVYTPNTVPSGDMNPRSCVTCRRRKVRCDKTMPCANCRRAQIPCVFPPPERAPRRPRRRDPNAAAGGSKAQSSEREVELLKRLRKLEGIVEELSGQIEVETSRHQSSSGNSPEAMYGFGEAGSATAVADRTMGSVSGGSNRSHDSPRPGQEGNSPSGPPNSGIFTTGYNPTFPPPKRTSTGEVRKKFGRLVINDAGRTRYVSSAFWSKINDELDELRASAELGLTSDDTEQSEAGSDVDEPADNSSQAVHHAFLFGYRSSDLDLKKYHPLPSQAAYMWQIYQENVDPLVKVLHIPTMDKLVRASRNPESLVPQTEALMFAMYFGALTSMDDEDVMKNFNADRTKLLAQHRFALEQALARAQFLTSSDLTTLQAFVLYLAFVRRNDDARAAWTLTGLGIRIAQSMGLQRDGTNFDNLTPFEIEMRRRLWWAICMIDLRSAEDQGTDLTILESTHDTRIPLNINDKDISPESKELPPERSGSTDTTFTVIRCEICQVGRRLHTATAAGSNEQCPEEALKSLELRESVLRGVYERIENQYFRDSSRETNPFFWIAANVARVIIAKLVLVLYQPFLFRGPGNEDLSSDVRDRLFAAATEIFECNHLLNNDPRTKQYRWIFQTYTQWHAVAYVMMEVAHREWSSSVERAWAALNAAFLAPNSTLDIEKMAEHSAIWLPFKKLYAKARRHRETEIARLKASPQAAVELDREDRVKAKPESMDAIRGGMKALAARQRWRVLVGDPPLDKIGVPPPHLQKKWQEEQEAEVKTKAESDSGKSAASTAKPAAPSPWAESPAAGLPASRPSPSGNQDVAGAREAQGQSMEQNMHTRAVYSFMDSIMSQPAFEPHEWIPMLYSSNLGDDVQQMSDFRNFPNVPQQQHQQAGNSNDNNSDTTAMSGLTPTGSSGTSMSGNTPSTTRATTWPIDMPTTSVPPQQQQQQQQQQQAPVVNKNDLPPWLWPSAPYFDNSPYAAAGLAAGDPAAAAYLPGVVVPGASGLGTDANTVLPTTLSGEDVNMDDNFDWQNFGENIRGFELETNGGMSGSVWASHV</sequence>
<gene>
    <name evidence="6" type="ORF">E0L32_003988</name>
</gene>
<dbReference type="PROSITE" id="PS50048">
    <property type="entry name" value="ZN2_CY6_FUNGAL_2"/>
    <property type="match status" value="1"/>
</dbReference>
<evidence type="ECO:0000256" key="3">
    <source>
        <dbReference type="ARBA" id="ARBA00023242"/>
    </source>
</evidence>
<dbReference type="STRING" id="1093900.A0A507BGA1"/>
<evidence type="ECO:0000313" key="7">
    <source>
        <dbReference type="Proteomes" id="UP000319257"/>
    </source>
</evidence>
<dbReference type="GO" id="GO:0008270">
    <property type="term" value="F:zinc ion binding"/>
    <property type="evidence" value="ECO:0007669"/>
    <property type="project" value="InterPro"/>
</dbReference>
<feature type="region of interest" description="Disordered" evidence="4">
    <location>
        <begin position="782"/>
        <end position="864"/>
    </location>
</feature>
<dbReference type="CDD" id="cd12148">
    <property type="entry name" value="fungal_TF_MHR"/>
    <property type="match status" value="1"/>
</dbReference>
<dbReference type="CDD" id="cd00067">
    <property type="entry name" value="GAL4"/>
    <property type="match status" value="1"/>
</dbReference>
<dbReference type="PANTHER" id="PTHR31001:SF50">
    <property type="entry name" value="ZN(II)2CYS6 TRANSCRIPTION FACTOR (EUROFUNG)"/>
    <property type="match status" value="1"/>
</dbReference>
<feature type="compositionally biased region" description="Low complexity" evidence="4">
    <location>
        <begin position="936"/>
        <end position="957"/>
    </location>
</feature>
<dbReference type="InterPro" id="IPR036864">
    <property type="entry name" value="Zn2-C6_fun-type_DNA-bd_sf"/>
</dbReference>
<dbReference type="GO" id="GO:0000981">
    <property type="term" value="F:DNA-binding transcription factor activity, RNA polymerase II-specific"/>
    <property type="evidence" value="ECO:0007669"/>
    <property type="project" value="InterPro"/>
</dbReference>
<feature type="region of interest" description="Disordered" evidence="4">
    <location>
        <begin position="89"/>
        <end position="121"/>
    </location>
</feature>
<feature type="compositionally biased region" description="Basic and acidic residues" evidence="4">
    <location>
        <begin position="13"/>
        <end position="25"/>
    </location>
</feature>
<proteinExistence type="predicted"/>
<reference evidence="6 7" key="1">
    <citation type="submission" date="2019-06" db="EMBL/GenBank/DDBJ databases">
        <title>Draft genome sequence of the filamentous fungus Phialemoniopsis curvata isolated from diesel fuel.</title>
        <authorList>
            <person name="Varaljay V.A."/>
            <person name="Lyon W.J."/>
            <person name="Crouch A.L."/>
            <person name="Drake C.E."/>
            <person name="Hollomon J.M."/>
            <person name="Nadeau L.J."/>
            <person name="Nunn H.S."/>
            <person name="Stevenson B.S."/>
            <person name="Bojanowski C.L."/>
            <person name="Crookes-Goodson W.J."/>
        </authorList>
    </citation>
    <scope>NUCLEOTIDE SEQUENCE [LARGE SCALE GENOMIC DNA]</scope>
    <source>
        <strain evidence="6 7">D216</strain>
    </source>
</reference>
<dbReference type="GO" id="GO:0005634">
    <property type="term" value="C:nucleus"/>
    <property type="evidence" value="ECO:0007669"/>
    <property type="project" value="UniProtKB-SubCell"/>
</dbReference>
<dbReference type="AlphaFoldDB" id="A0A507BGA1"/>
<keyword evidence="2" id="KW-0479">Metal-binding</keyword>
<dbReference type="SMART" id="SM00066">
    <property type="entry name" value="GAL4"/>
    <property type="match status" value="1"/>
</dbReference>
<feature type="compositionally biased region" description="Low complexity" evidence="4">
    <location>
        <begin position="818"/>
        <end position="837"/>
    </location>
</feature>
<dbReference type="InterPro" id="IPR001138">
    <property type="entry name" value="Zn2Cys6_DnaBD"/>
</dbReference>
<comment type="caution">
    <text evidence="6">The sequence shown here is derived from an EMBL/GenBank/DDBJ whole genome shotgun (WGS) entry which is preliminary data.</text>
</comment>
<feature type="compositionally biased region" description="Low complexity" evidence="4">
    <location>
        <begin position="974"/>
        <end position="984"/>
    </location>
</feature>
<evidence type="ECO:0000256" key="2">
    <source>
        <dbReference type="ARBA" id="ARBA00022723"/>
    </source>
</evidence>
<dbReference type="InterPro" id="IPR007219">
    <property type="entry name" value="XnlR_reg_dom"/>
</dbReference>
<evidence type="ECO:0000259" key="5">
    <source>
        <dbReference type="PROSITE" id="PS50048"/>
    </source>
</evidence>
<accession>A0A507BGA1</accession>
<feature type="region of interest" description="Disordered" evidence="4">
    <location>
        <begin position="1"/>
        <end position="37"/>
    </location>
</feature>
<dbReference type="Pfam" id="PF00172">
    <property type="entry name" value="Zn_clus"/>
    <property type="match status" value="1"/>
</dbReference>
<feature type="region of interest" description="Disordered" evidence="4">
    <location>
        <begin position="505"/>
        <end position="525"/>
    </location>
</feature>
<dbReference type="Pfam" id="PF04082">
    <property type="entry name" value="Fungal_trans"/>
    <property type="match status" value="1"/>
</dbReference>
<dbReference type="OrthoDB" id="3989227at2759"/>
<keyword evidence="7" id="KW-1185">Reference proteome</keyword>
<dbReference type="EMBL" id="SKBQ01000018">
    <property type="protein sequence ID" value="TPX16339.1"/>
    <property type="molecule type" value="Genomic_DNA"/>
</dbReference>
<protein>
    <recommendedName>
        <fullName evidence="5">Zn(2)-C6 fungal-type domain-containing protein</fullName>
    </recommendedName>
</protein>
<feature type="domain" description="Zn(2)-C6 fungal-type" evidence="5">
    <location>
        <begin position="62"/>
        <end position="91"/>
    </location>
</feature>
<dbReference type="PROSITE" id="PS00463">
    <property type="entry name" value="ZN2_CY6_FUNGAL_1"/>
    <property type="match status" value="1"/>
</dbReference>